<keyword evidence="6 11" id="KW-0269">Exonuclease</keyword>
<reference evidence="14 15" key="1">
    <citation type="submission" date="2016-10" db="EMBL/GenBank/DDBJ databases">
        <authorList>
            <person name="de Groot N.N."/>
        </authorList>
    </citation>
    <scope>NUCLEOTIDE SEQUENCE [LARGE SCALE GENOMIC DNA]</scope>
    <source>
        <strain evidence="14 15">B7-7</strain>
    </source>
</reference>
<protein>
    <recommendedName>
        <fullName evidence="11">RecBCD enzyme subunit RecD</fullName>
        <ecNumber evidence="11">5.6.2.3</ecNumber>
    </recommendedName>
    <alternativeName>
        <fullName evidence="11">DNA 5'-3' helicase subunit RecD</fullName>
    </alternativeName>
    <alternativeName>
        <fullName evidence="11">Exonuclease V subunit RecD</fullName>
        <shortName evidence="11">ExoV subunit RecD</shortName>
    </alternativeName>
    <alternativeName>
        <fullName evidence="11">Helicase/nuclease RecBCD subunit RecD</fullName>
    </alternativeName>
</protein>
<evidence type="ECO:0000313" key="15">
    <source>
        <dbReference type="Proteomes" id="UP000199496"/>
    </source>
</evidence>
<dbReference type="CDD" id="cd17933">
    <property type="entry name" value="DEXSc_RecD-like"/>
    <property type="match status" value="1"/>
</dbReference>
<dbReference type="EMBL" id="FOFO01000006">
    <property type="protein sequence ID" value="SEP78388.1"/>
    <property type="molecule type" value="Genomic_DNA"/>
</dbReference>
<evidence type="ECO:0000256" key="7">
    <source>
        <dbReference type="ARBA" id="ARBA00022840"/>
    </source>
</evidence>
<dbReference type="SUPFAM" id="SSF52540">
    <property type="entry name" value="P-loop containing nucleoside triphosphate hydrolases"/>
    <property type="match status" value="2"/>
</dbReference>
<evidence type="ECO:0000256" key="4">
    <source>
        <dbReference type="ARBA" id="ARBA00022801"/>
    </source>
</evidence>
<keyword evidence="2 11" id="KW-0547">Nucleotide-binding</keyword>
<evidence type="ECO:0000256" key="3">
    <source>
        <dbReference type="ARBA" id="ARBA00022763"/>
    </source>
</evidence>
<dbReference type="GO" id="GO:0008854">
    <property type="term" value="F:exodeoxyribonuclease V activity"/>
    <property type="evidence" value="ECO:0007669"/>
    <property type="project" value="InterPro"/>
</dbReference>
<evidence type="ECO:0000256" key="1">
    <source>
        <dbReference type="ARBA" id="ARBA00022722"/>
    </source>
</evidence>
<dbReference type="Pfam" id="PF13245">
    <property type="entry name" value="AAA_19"/>
    <property type="match status" value="1"/>
</dbReference>
<accession>A0A1H9AR33</accession>
<feature type="domain" description="UvrD-like helicase C-terminal" evidence="12">
    <location>
        <begin position="621"/>
        <end position="666"/>
    </location>
</feature>
<feature type="domain" description="RecBCD enzyme subunit RecD N-terminal" evidence="13">
    <location>
        <begin position="25"/>
        <end position="138"/>
    </location>
</feature>
<keyword evidence="8 11" id="KW-0238">DNA-binding</keyword>
<dbReference type="HAMAP" id="MF_01487">
    <property type="entry name" value="RecD"/>
    <property type="match status" value="1"/>
</dbReference>
<dbReference type="GO" id="GO:0000724">
    <property type="term" value="P:double-strand break repair via homologous recombination"/>
    <property type="evidence" value="ECO:0007669"/>
    <property type="project" value="UniProtKB-UniRule"/>
</dbReference>
<dbReference type="InterPro" id="IPR006344">
    <property type="entry name" value="RecD"/>
</dbReference>
<dbReference type="InterPro" id="IPR049550">
    <property type="entry name" value="RecD_N"/>
</dbReference>
<dbReference type="GO" id="GO:0005524">
    <property type="term" value="F:ATP binding"/>
    <property type="evidence" value="ECO:0007669"/>
    <property type="project" value="UniProtKB-UniRule"/>
</dbReference>
<feature type="binding site" evidence="11">
    <location>
        <begin position="209"/>
        <end position="216"/>
    </location>
    <ligand>
        <name>ATP</name>
        <dbReference type="ChEBI" id="CHEBI:30616"/>
    </ligand>
</feature>
<gene>
    <name evidence="11" type="primary">recD</name>
    <name evidence="14" type="ORF">SAMN05421693_1065</name>
</gene>
<dbReference type="Gene3D" id="3.40.50.300">
    <property type="entry name" value="P-loop containing nucleotide triphosphate hydrolases"/>
    <property type="match status" value="3"/>
</dbReference>
<dbReference type="InterPro" id="IPR050534">
    <property type="entry name" value="Coronavir_polyprotein_1ab"/>
</dbReference>
<dbReference type="EC" id="5.6.2.3" evidence="11"/>
<evidence type="ECO:0000259" key="13">
    <source>
        <dbReference type="Pfam" id="PF21185"/>
    </source>
</evidence>
<dbReference type="RefSeq" id="WP_090204283.1">
    <property type="nucleotide sequence ID" value="NZ_FOFO01000006.1"/>
</dbReference>
<dbReference type="PANTHER" id="PTHR43788:SF6">
    <property type="entry name" value="DNA HELICASE B"/>
    <property type="match status" value="1"/>
</dbReference>
<evidence type="ECO:0000256" key="2">
    <source>
        <dbReference type="ARBA" id="ARBA00022741"/>
    </source>
</evidence>
<evidence type="ECO:0000256" key="6">
    <source>
        <dbReference type="ARBA" id="ARBA00022839"/>
    </source>
</evidence>
<comment type="miscellaneous">
    <text evidence="11">In the RecBCD complex, RecB has a slow 3'-5' helicase, an exonuclease activity and loads RecA onto ssDNA, RecD has a fast 5'-3' helicase activity, while RecC stimulates the ATPase and processivity of the RecB helicase and contributes to recognition of the Chi site.</text>
</comment>
<dbReference type="AlphaFoldDB" id="A0A1H9AR33"/>
<keyword evidence="3 11" id="KW-0227">DNA damage</keyword>
<dbReference type="InterPro" id="IPR027417">
    <property type="entry name" value="P-loop_NTPase"/>
</dbReference>
<keyword evidence="4 11" id="KW-0378">Hydrolase</keyword>
<evidence type="ECO:0000256" key="10">
    <source>
        <dbReference type="ARBA" id="ARBA00023235"/>
    </source>
</evidence>
<evidence type="ECO:0000256" key="11">
    <source>
        <dbReference type="HAMAP-Rule" id="MF_01487"/>
    </source>
</evidence>
<evidence type="ECO:0000256" key="5">
    <source>
        <dbReference type="ARBA" id="ARBA00022806"/>
    </source>
</evidence>
<dbReference type="Gene3D" id="1.10.10.1020">
    <property type="entry name" value="RecBCD complex, subunit RecD, N-terminal domain"/>
    <property type="match status" value="1"/>
</dbReference>
<dbReference type="STRING" id="867345.SAMN05421693_1065"/>
<dbReference type="Pfam" id="PF13538">
    <property type="entry name" value="UvrD_C_2"/>
    <property type="match status" value="1"/>
</dbReference>
<dbReference type="CDD" id="cd18809">
    <property type="entry name" value="SF1_C_RecD"/>
    <property type="match status" value="1"/>
</dbReference>
<comment type="catalytic activity">
    <reaction evidence="11">
        <text>ATP + H2O = ADP + phosphate + H(+)</text>
        <dbReference type="Rhea" id="RHEA:13065"/>
        <dbReference type="ChEBI" id="CHEBI:15377"/>
        <dbReference type="ChEBI" id="CHEBI:15378"/>
        <dbReference type="ChEBI" id="CHEBI:30616"/>
        <dbReference type="ChEBI" id="CHEBI:43474"/>
        <dbReference type="ChEBI" id="CHEBI:456216"/>
        <dbReference type="EC" id="5.6.2.3"/>
    </reaction>
</comment>
<proteinExistence type="inferred from homology"/>
<dbReference type="GO" id="GO:0009338">
    <property type="term" value="C:exodeoxyribonuclease V complex"/>
    <property type="evidence" value="ECO:0007669"/>
    <property type="project" value="InterPro"/>
</dbReference>
<dbReference type="GO" id="GO:0017116">
    <property type="term" value="F:single-stranded DNA helicase activity"/>
    <property type="evidence" value="ECO:0007669"/>
    <property type="project" value="TreeGrafter"/>
</dbReference>
<dbReference type="GO" id="GO:0003677">
    <property type="term" value="F:DNA binding"/>
    <property type="evidence" value="ECO:0007669"/>
    <property type="project" value="UniProtKB-UniRule"/>
</dbReference>
<dbReference type="Pfam" id="PF21185">
    <property type="entry name" value="RecD_N"/>
    <property type="match status" value="1"/>
</dbReference>
<evidence type="ECO:0000259" key="12">
    <source>
        <dbReference type="Pfam" id="PF13538"/>
    </source>
</evidence>
<keyword evidence="1 11" id="KW-0540">Nuclease</keyword>
<keyword evidence="5 11" id="KW-0347">Helicase</keyword>
<evidence type="ECO:0000256" key="9">
    <source>
        <dbReference type="ARBA" id="ARBA00023204"/>
    </source>
</evidence>
<organism evidence="14 15">
    <name type="scientific">Ectothiorhodospira magna</name>
    <dbReference type="NCBI Taxonomy" id="867345"/>
    <lineage>
        <taxon>Bacteria</taxon>
        <taxon>Pseudomonadati</taxon>
        <taxon>Pseudomonadota</taxon>
        <taxon>Gammaproteobacteria</taxon>
        <taxon>Chromatiales</taxon>
        <taxon>Ectothiorhodospiraceae</taxon>
        <taxon>Ectothiorhodospira</taxon>
    </lineage>
</organism>
<keyword evidence="9 11" id="KW-0234">DNA repair</keyword>
<dbReference type="GO" id="GO:0043139">
    <property type="term" value="F:5'-3' DNA helicase activity"/>
    <property type="evidence" value="ECO:0007669"/>
    <property type="project" value="UniProtKB-UniRule"/>
</dbReference>
<comment type="function">
    <text evidence="11">A helicase/nuclease that prepares dsDNA breaks (DSB) for recombinational DNA repair. Binds to DSBs and unwinds DNA via a highly rapid and processive ATP-dependent bidirectional helicase activity. Unwinds dsDNA until it encounters a Chi (crossover hotspot instigator) sequence from the 3' direction. Cuts ssDNA a few nucleotides 3' to the Chi site. The properties and activities of the enzyme are changed at Chi. The Chi-altered holoenzyme produces a long 3'-ssDNA overhang and facilitates RecA-binding to the ssDNA for homologous DNA recombination and repair. Holoenzyme degrades any linearized DNA that is unable to undergo homologous recombination. In the holoenzyme this subunit has ssDNA-dependent ATPase and 5'-3' helicase activity. When added to pre-assembled RecBC greatly stimulates nuclease activity and augments holoenzyme processivity. Negatively regulates the RecA-loading ability of RecBCD.</text>
</comment>
<dbReference type="InterPro" id="IPR027785">
    <property type="entry name" value="UvrD-like_helicase_C"/>
</dbReference>
<dbReference type="OrthoDB" id="9803432at2"/>
<dbReference type="PANTHER" id="PTHR43788">
    <property type="entry name" value="DNA2/NAM7 HELICASE FAMILY MEMBER"/>
    <property type="match status" value="1"/>
</dbReference>
<keyword evidence="7 11" id="KW-0067">ATP-binding</keyword>
<keyword evidence="10 11" id="KW-0413">Isomerase</keyword>
<dbReference type="GO" id="GO:0016887">
    <property type="term" value="F:ATP hydrolysis activity"/>
    <property type="evidence" value="ECO:0007669"/>
    <property type="project" value="RHEA"/>
</dbReference>
<dbReference type="InterPro" id="IPR041851">
    <property type="entry name" value="RecD_N_sf"/>
</dbReference>
<dbReference type="Proteomes" id="UP000199496">
    <property type="component" value="Unassembled WGS sequence"/>
</dbReference>
<comment type="subunit">
    <text evidence="11">Heterotrimer of RecB, RecC and RecD. All subunits contribute to DNA-binding.</text>
</comment>
<name>A0A1H9AR33_9GAMM</name>
<comment type="similarity">
    <text evidence="11">Belongs to the RecD family.</text>
</comment>
<sequence length="705" mass="76289">MTSITPQTITTQWPALHALLDQWTERGWLRPLDRALAVFLQEQVPDAPPLVLLLAALASHQLGRGHVCLDLAALLADPDLSLSLPPESDDGMLPPPRPSWCLAGLDLPALNQALHQVPALVVAGAGTTPLVLTDARLYLRRYWQYEQDIGRAIGERLTLQEKQHQTLADEQVRRWLDMLFLQPAQPDGINWQRVACALAAGSAFAVITGGPGTGKTTTVVRLLALLQALQLSADLQAMPLRIRMAAPTGKAAARLNDAVAGQVEALPLPDDALGQRIRAAIPTQVTTVHRLLGSRPNSRHFRHHARNPLPVDLVVVDEASMIDLELMSQLLQALPPEARLILLGDKNQLASVEAGAVLGALCDRADQGHYLPRTRDWLSAVSGDTLPPDLQDQAGRSLDQHIIMLRQSHRFSTDSGIGRLAQAVNGGDPAQVAAVWEGGSSLSDLARVRLRGEDDQTLEQVLIRGGAGLFRNGGETPEDTPRGYAHYLTVMRDTDPGPDAEAAAVEAWAEAVLAAQAEFQCLCVIRGGPWGVEQMNQRIAQALGRAGLINPEGIWYPGRPVMVTGNDYGLGLMNGDMGVALAMPDKQAPGGRIVRVAFPATDGSRRVRWVLPSRLSQVDTVFAMTVHKSQGSEFRHTALVLPDAPSPILTRELIYTAITRARRWFSLLMPRTGVLEAGVKRRVLRSSGLRAALLSFDTAPDDPST</sequence>
<keyword evidence="15" id="KW-1185">Reference proteome</keyword>
<dbReference type="NCBIfam" id="TIGR01447">
    <property type="entry name" value="recD"/>
    <property type="match status" value="1"/>
</dbReference>
<evidence type="ECO:0000313" key="14">
    <source>
        <dbReference type="EMBL" id="SEP78388.1"/>
    </source>
</evidence>
<evidence type="ECO:0000256" key="8">
    <source>
        <dbReference type="ARBA" id="ARBA00023125"/>
    </source>
</evidence>